<reference evidence="2" key="1">
    <citation type="submission" date="2021-01" db="EMBL/GenBank/DDBJ databases">
        <authorList>
            <consortium name="Genoscope - CEA"/>
            <person name="William W."/>
        </authorList>
    </citation>
    <scope>NUCLEOTIDE SEQUENCE</scope>
</reference>
<dbReference type="InterPro" id="IPR000608">
    <property type="entry name" value="UBC"/>
</dbReference>
<dbReference type="PANTHER" id="PTHR24067">
    <property type="entry name" value="UBIQUITIN-CONJUGATING ENZYME E2"/>
    <property type="match status" value="1"/>
</dbReference>
<gene>
    <name evidence="2" type="ORF">POCTA_138.1.T0540068</name>
</gene>
<dbReference type="PROSITE" id="PS50127">
    <property type="entry name" value="UBC_2"/>
    <property type="match status" value="1"/>
</dbReference>
<sequence>MIDLVNNRLEIEFNAVLNAIDEGVLENMSVEVDKQNNSINYKKWIVTIYGKEGTIWEGGEFPGFLNFPKSYPSEPPQYYWQLHGGQFQHMNVFENGATCIDILNNKIGYTPATTCVEILKGMEGFLYNPNPKSPTMKGLAKIFEENKEQYGKLVKAFVKHYMIEKEKKKQ</sequence>
<dbReference type="OrthoDB" id="6600758at2759"/>
<protein>
    <recommendedName>
        <fullName evidence="1">UBC core domain-containing protein</fullName>
    </recommendedName>
</protein>
<dbReference type="OMA" id="GMEGFLY"/>
<comment type="caution">
    <text evidence="2">The sequence shown here is derived from an EMBL/GenBank/DDBJ whole genome shotgun (WGS) entry which is preliminary data.</text>
</comment>
<evidence type="ECO:0000313" key="2">
    <source>
        <dbReference type="EMBL" id="CAD8169678.1"/>
    </source>
</evidence>
<feature type="domain" description="UBC core" evidence="1">
    <location>
        <begin position="4"/>
        <end position="163"/>
    </location>
</feature>
<dbReference type="Proteomes" id="UP000683925">
    <property type="component" value="Unassembled WGS sequence"/>
</dbReference>
<evidence type="ECO:0000313" key="3">
    <source>
        <dbReference type="Proteomes" id="UP000683925"/>
    </source>
</evidence>
<dbReference type="InterPro" id="IPR050113">
    <property type="entry name" value="Ub_conjugating_enzyme"/>
</dbReference>
<dbReference type="AlphaFoldDB" id="A0A8S1UX29"/>
<keyword evidence="3" id="KW-1185">Reference proteome</keyword>
<dbReference type="EMBL" id="CAJJDP010000054">
    <property type="protein sequence ID" value="CAD8169678.1"/>
    <property type="molecule type" value="Genomic_DNA"/>
</dbReference>
<proteinExistence type="predicted"/>
<accession>A0A8S1UX29</accession>
<name>A0A8S1UX29_PAROT</name>
<evidence type="ECO:0000259" key="1">
    <source>
        <dbReference type="PROSITE" id="PS50127"/>
    </source>
</evidence>
<dbReference type="FunFam" id="3.10.110.10:FF:000171">
    <property type="entry name" value="Uncharacterized protein"/>
    <property type="match status" value="1"/>
</dbReference>
<organism evidence="2 3">
    <name type="scientific">Paramecium octaurelia</name>
    <dbReference type="NCBI Taxonomy" id="43137"/>
    <lineage>
        <taxon>Eukaryota</taxon>
        <taxon>Sar</taxon>
        <taxon>Alveolata</taxon>
        <taxon>Ciliophora</taxon>
        <taxon>Intramacronucleata</taxon>
        <taxon>Oligohymenophorea</taxon>
        <taxon>Peniculida</taxon>
        <taxon>Parameciidae</taxon>
        <taxon>Paramecium</taxon>
    </lineage>
</organism>
<dbReference type="SMART" id="SM00212">
    <property type="entry name" value="UBCc"/>
    <property type="match status" value="1"/>
</dbReference>
<dbReference type="Pfam" id="PF00179">
    <property type="entry name" value="UQ_con"/>
    <property type="match status" value="1"/>
</dbReference>